<name>A0A0E9WX52_ANGAN</name>
<dbReference type="AlphaFoldDB" id="A0A0E9WX52"/>
<accession>A0A0E9WX52</accession>
<dbReference type="EMBL" id="GBXM01014412">
    <property type="protein sequence ID" value="JAH94165.1"/>
    <property type="molecule type" value="Transcribed_RNA"/>
</dbReference>
<proteinExistence type="predicted"/>
<protein>
    <submittedName>
        <fullName evidence="1">Uncharacterized protein</fullName>
    </submittedName>
</protein>
<evidence type="ECO:0000313" key="1">
    <source>
        <dbReference type="EMBL" id="JAH94165.1"/>
    </source>
</evidence>
<reference evidence="1" key="2">
    <citation type="journal article" date="2015" name="Fish Shellfish Immunol.">
        <title>Early steps in the European eel (Anguilla anguilla)-Vibrio vulnificus interaction in the gills: Role of the RtxA13 toxin.</title>
        <authorList>
            <person name="Callol A."/>
            <person name="Pajuelo D."/>
            <person name="Ebbesson L."/>
            <person name="Teles M."/>
            <person name="MacKenzie S."/>
            <person name="Amaro C."/>
        </authorList>
    </citation>
    <scope>NUCLEOTIDE SEQUENCE</scope>
</reference>
<organism evidence="1">
    <name type="scientific">Anguilla anguilla</name>
    <name type="common">European freshwater eel</name>
    <name type="synonym">Muraena anguilla</name>
    <dbReference type="NCBI Taxonomy" id="7936"/>
    <lineage>
        <taxon>Eukaryota</taxon>
        <taxon>Metazoa</taxon>
        <taxon>Chordata</taxon>
        <taxon>Craniata</taxon>
        <taxon>Vertebrata</taxon>
        <taxon>Euteleostomi</taxon>
        <taxon>Actinopterygii</taxon>
        <taxon>Neopterygii</taxon>
        <taxon>Teleostei</taxon>
        <taxon>Anguilliformes</taxon>
        <taxon>Anguillidae</taxon>
        <taxon>Anguilla</taxon>
    </lineage>
</organism>
<reference evidence="1" key="1">
    <citation type="submission" date="2014-11" db="EMBL/GenBank/DDBJ databases">
        <authorList>
            <person name="Amaro Gonzalez C."/>
        </authorList>
    </citation>
    <scope>NUCLEOTIDE SEQUENCE</scope>
</reference>
<sequence>MFSAPGEHLFEVEATHLHNVDREDVPGRRLLLQLNYSLLAGKYTTLLHRKMPHT</sequence>